<keyword evidence="3" id="KW-1185">Reference proteome</keyword>
<gene>
    <name evidence="2" type="ORF">GCM10023185_46960</name>
</gene>
<dbReference type="Proteomes" id="UP001501153">
    <property type="component" value="Unassembled WGS sequence"/>
</dbReference>
<dbReference type="EMBL" id="BAABGZ010000082">
    <property type="protein sequence ID" value="GAA4371464.1"/>
    <property type="molecule type" value="Genomic_DNA"/>
</dbReference>
<reference evidence="3" key="1">
    <citation type="journal article" date="2019" name="Int. J. Syst. Evol. Microbiol.">
        <title>The Global Catalogue of Microorganisms (GCM) 10K type strain sequencing project: providing services to taxonomists for standard genome sequencing and annotation.</title>
        <authorList>
            <consortium name="The Broad Institute Genomics Platform"/>
            <consortium name="The Broad Institute Genome Sequencing Center for Infectious Disease"/>
            <person name="Wu L."/>
            <person name="Ma J."/>
        </authorList>
    </citation>
    <scope>NUCLEOTIDE SEQUENCE [LARGE SCALE GENOMIC DNA]</scope>
    <source>
        <strain evidence="3">JCM 17923</strain>
    </source>
</reference>
<evidence type="ECO:0000256" key="1">
    <source>
        <dbReference type="SAM" id="MobiDB-lite"/>
    </source>
</evidence>
<comment type="caution">
    <text evidence="2">The sequence shown here is derived from an EMBL/GenBank/DDBJ whole genome shotgun (WGS) entry which is preliminary data.</text>
</comment>
<proteinExistence type="predicted"/>
<sequence>MQRSPSRPSSLLTLLAGGALVLSLGLNVLLLQNHADYLPDDTSEELAVTTAELHLAQRLLLQCQGQQQRQDSLLAQLSPPAGDVSLPEPNPALLPLR</sequence>
<organism evidence="2 3">
    <name type="scientific">Hymenobacter saemangeumensis</name>
    <dbReference type="NCBI Taxonomy" id="1084522"/>
    <lineage>
        <taxon>Bacteria</taxon>
        <taxon>Pseudomonadati</taxon>
        <taxon>Bacteroidota</taxon>
        <taxon>Cytophagia</taxon>
        <taxon>Cytophagales</taxon>
        <taxon>Hymenobacteraceae</taxon>
        <taxon>Hymenobacter</taxon>
    </lineage>
</organism>
<protein>
    <submittedName>
        <fullName evidence="2">Uncharacterized protein</fullName>
    </submittedName>
</protein>
<name>A0ABP8ITA9_9BACT</name>
<evidence type="ECO:0000313" key="3">
    <source>
        <dbReference type="Proteomes" id="UP001501153"/>
    </source>
</evidence>
<feature type="compositionally biased region" description="Pro residues" evidence="1">
    <location>
        <begin position="88"/>
        <end position="97"/>
    </location>
</feature>
<evidence type="ECO:0000313" key="2">
    <source>
        <dbReference type="EMBL" id="GAA4371464.1"/>
    </source>
</evidence>
<accession>A0ABP8ITA9</accession>
<feature type="region of interest" description="Disordered" evidence="1">
    <location>
        <begin position="71"/>
        <end position="97"/>
    </location>
</feature>